<dbReference type="GO" id="GO:0032266">
    <property type="term" value="F:phosphatidylinositol-3-phosphate binding"/>
    <property type="evidence" value="ECO:0007669"/>
    <property type="project" value="EnsemblFungi"/>
</dbReference>
<dbReference type="PANTHER" id="PTHR12856">
    <property type="entry name" value="TRANSCRIPTION INITIATION FACTOR IIH-RELATED"/>
    <property type="match status" value="1"/>
</dbReference>
<keyword evidence="6" id="KW-0539">Nucleus</keyword>
<dbReference type="InterPro" id="IPR035925">
    <property type="entry name" value="BSD_dom_sf"/>
</dbReference>
<dbReference type="InterPro" id="IPR011993">
    <property type="entry name" value="PH-like_dom_sf"/>
</dbReference>
<dbReference type="AlphaFoldDB" id="A0A1E4RCY9"/>
<dbReference type="SUPFAM" id="SSF140383">
    <property type="entry name" value="BSD domain-like"/>
    <property type="match status" value="2"/>
</dbReference>
<dbReference type="Pfam" id="PF08567">
    <property type="entry name" value="PH_TFIIH"/>
    <property type="match status" value="1"/>
</dbReference>
<organism evidence="9 10">
    <name type="scientific">Hyphopichia burtonii NRRL Y-1933</name>
    <dbReference type="NCBI Taxonomy" id="984485"/>
    <lineage>
        <taxon>Eukaryota</taxon>
        <taxon>Fungi</taxon>
        <taxon>Dikarya</taxon>
        <taxon>Ascomycota</taxon>
        <taxon>Saccharomycotina</taxon>
        <taxon>Pichiomycetes</taxon>
        <taxon>Debaryomycetaceae</taxon>
        <taxon>Hyphopichia</taxon>
    </lineage>
</organism>
<accession>A0A1E4RCY9</accession>
<dbReference type="GO" id="GO:0000439">
    <property type="term" value="C:transcription factor TFIIH core complex"/>
    <property type="evidence" value="ECO:0007669"/>
    <property type="project" value="EnsemblFungi"/>
</dbReference>
<dbReference type="Gene3D" id="1.10.3970.10">
    <property type="entry name" value="BSD domain"/>
    <property type="match status" value="1"/>
</dbReference>
<dbReference type="GO" id="GO:0005675">
    <property type="term" value="C:transcription factor TFIIH holo complex"/>
    <property type="evidence" value="ECO:0007669"/>
    <property type="project" value="EnsemblFungi"/>
</dbReference>
<evidence type="ECO:0000256" key="6">
    <source>
        <dbReference type="ARBA" id="ARBA00023242"/>
    </source>
</evidence>
<dbReference type="SUPFAM" id="SSF50729">
    <property type="entry name" value="PH domain-like"/>
    <property type="match status" value="1"/>
</dbReference>
<evidence type="ECO:0000256" key="7">
    <source>
        <dbReference type="SAM" id="MobiDB-lite"/>
    </source>
</evidence>
<evidence type="ECO:0000259" key="8">
    <source>
        <dbReference type="PROSITE" id="PS50858"/>
    </source>
</evidence>
<proteinExistence type="inferred from homology"/>
<dbReference type="GeneID" id="30997359"/>
<dbReference type="InterPro" id="IPR013876">
    <property type="entry name" value="TFIIH_BTF_p62_N"/>
</dbReference>
<keyword evidence="10" id="KW-1185">Reference proteome</keyword>
<dbReference type="Pfam" id="PF03909">
    <property type="entry name" value="BSD"/>
    <property type="match status" value="1"/>
</dbReference>
<name>A0A1E4RCY9_9ASCO</name>
<evidence type="ECO:0000313" key="9">
    <source>
        <dbReference type="EMBL" id="ODV65117.1"/>
    </source>
</evidence>
<evidence type="ECO:0000256" key="5">
    <source>
        <dbReference type="ARBA" id="ARBA00023163"/>
    </source>
</evidence>
<evidence type="ECO:0000256" key="3">
    <source>
        <dbReference type="ARBA" id="ARBA00022737"/>
    </source>
</evidence>
<evidence type="ECO:0000256" key="1">
    <source>
        <dbReference type="ARBA" id="ARBA00004123"/>
    </source>
</evidence>
<protein>
    <submittedName>
        <fullName evidence="9">BSD-domain-containing protein</fullName>
    </submittedName>
</protein>
<evidence type="ECO:0000256" key="2">
    <source>
        <dbReference type="ARBA" id="ARBA00009448"/>
    </source>
</evidence>
<dbReference type="Proteomes" id="UP000095085">
    <property type="component" value="Unassembled WGS sequence"/>
</dbReference>
<dbReference type="STRING" id="984485.A0A1E4RCY9"/>
<dbReference type="InterPro" id="IPR027079">
    <property type="entry name" value="Tfb1/GTF2H1"/>
</dbReference>
<dbReference type="RefSeq" id="XP_020074184.1">
    <property type="nucleotide sequence ID" value="XM_020222810.1"/>
</dbReference>
<dbReference type="OrthoDB" id="360521at2759"/>
<comment type="similarity">
    <text evidence="2">Belongs to the TFB1 family.</text>
</comment>
<dbReference type="GO" id="GO:0006360">
    <property type="term" value="P:transcription by RNA polymerase I"/>
    <property type="evidence" value="ECO:0007669"/>
    <property type="project" value="EnsemblFungi"/>
</dbReference>
<keyword evidence="4" id="KW-0805">Transcription regulation</keyword>
<reference evidence="10" key="1">
    <citation type="submission" date="2016-05" db="EMBL/GenBank/DDBJ databases">
        <title>Comparative genomics of biotechnologically important yeasts.</title>
        <authorList>
            <consortium name="DOE Joint Genome Institute"/>
            <person name="Riley R."/>
            <person name="Haridas S."/>
            <person name="Wolfe K.H."/>
            <person name="Lopes M.R."/>
            <person name="Hittinger C.T."/>
            <person name="Goker M."/>
            <person name="Salamov A."/>
            <person name="Wisecaver J."/>
            <person name="Long T.M."/>
            <person name="Aerts A.L."/>
            <person name="Barry K."/>
            <person name="Choi C."/>
            <person name="Clum A."/>
            <person name="Coughlan A.Y."/>
            <person name="Deshpande S."/>
            <person name="Douglass A.P."/>
            <person name="Hanson S.J."/>
            <person name="Klenk H.-P."/>
            <person name="Labutti K."/>
            <person name="Lapidus A."/>
            <person name="Lindquist E."/>
            <person name="Lipzen A."/>
            <person name="Meier-Kolthoff J.P."/>
            <person name="Ohm R.A."/>
            <person name="Otillar R.P."/>
            <person name="Pangilinan J."/>
            <person name="Peng Y."/>
            <person name="Rokas A."/>
            <person name="Rosa C.A."/>
            <person name="Scheuner C."/>
            <person name="Sibirny A.A."/>
            <person name="Slot J.C."/>
            <person name="Stielow J.B."/>
            <person name="Sun H."/>
            <person name="Kurtzman C.P."/>
            <person name="Blackwell M."/>
            <person name="Grigoriev I.V."/>
            <person name="Jeffries T.W."/>
        </authorList>
    </citation>
    <scope>NUCLEOTIDE SEQUENCE [LARGE SCALE GENOMIC DNA]</scope>
    <source>
        <strain evidence="10">NRRL Y-1933</strain>
    </source>
</reference>
<keyword evidence="5" id="KW-0804">Transcription</keyword>
<dbReference type="GO" id="GO:0006367">
    <property type="term" value="P:transcription initiation at RNA polymerase II promoter"/>
    <property type="evidence" value="ECO:0007669"/>
    <property type="project" value="EnsemblFungi"/>
</dbReference>
<dbReference type="SMART" id="SM00751">
    <property type="entry name" value="BSD"/>
    <property type="match status" value="2"/>
</dbReference>
<dbReference type="InterPro" id="IPR005607">
    <property type="entry name" value="BSD_dom"/>
</dbReference>
<keyword evidence="3" id="KW-0677">Repeat</keyword>
<gene>
    <name evidence="9" type="ORF">HYPBUDRAFT_168587</name>
</gene>
<dbReference type="GO" id="GO:0000112">
    <property type="term" value="C:nucleotide-excision repair factor 3 complex"/>
    <property type="evidence" value="ECO:0007669"/>
    <property type="project" value="EnsemblFungi"/>
</dbReference>
<dbReference type="GO" id="GO:0005829">
    <property type="term" value="C:cytosol"/>
    <property type="evidence" value="ECO:0007669"/>
    <property type="project" value="EnsemblFungi"/>
</dbReference>
<sequence length="647" mass="73882">MSTVSGACSVKNVSGMLHILEEVTPSVLEWKAIDQLKIVTIALNKLKKLQAPKESSNKLMLRILYDQDGEEKDLRLSFTNRPTMNNIKESLQTIIARLKTIIKDSPTPAIASPAPNQTPSATSPPKTATSSNDMMLFTNPDSLSDASLLKNHQLQQKYLLEDKNLRNIFTQSVIKFKLSPNVFWSTRLNQLRTYALTISQHRGPYNVLSTIKPVATSDNQVNVNVTRDTINEIFDTYPIIKRAFDDLVPAKASEGEFWSRFFNSKLFRRLRGDKINTINTRGDVVLDKYLYIDVNYLDTEEKPNENNEENTEVKKIIDLRANQDDNSQKLGNKPDITMRFLDDTDKTTKVKSKGPGQENEMIILMKNMNKLSSKIISMNSILEANTVNNIPKRGGSSELSPSEIDEFEEELNLNDLNDHEELKYIQLNISNNINYENPVLDIKDDVSTTSITNTPIEDIKQYYKNCGFHQNSINLNDIYQNKENVIDKSVSDFITITKHNSKIYKIINNFKDSNQLNFQNNNNIINDSIYQQLITFNITIMEFLSHFWSIFLNGNNPIQLKKIFASLRQCKSNLNELIDNIIKIFNSNDAINKNEKLKDKLIKDLDTCVFPLQQGLDKAINDYVKAVKALDNDTSDEINENGKRVLN</sequence>
<feature type="region of interest" description="Disordered" evidence="7">
    <location>
        <begin position="106"/>
        <end position="132"/>
    </location>
</feature>
<dbReference type="Gene3D" id="2.30.29.30">
    <property type="entry name" value="Pleckstrin-homology domain (PH domain)/Phosphotyrosine-binding domain (PTB)"/>
    <property type="match status" value="1"/>
</dbReference>
<dbReference type="EMBL" id="KV454545">
    <property type="protein sequence ID" value="ODV65117.1"/>
    <property type="molecule type" value="Genomic_DNA"/>
</dbReference>
<feature type="domain" description="BSD" evidence="8">
    <location>
        <begin position="217"/>
        <end position="269"/>
    </location>
</feature>
<evidence type="ECO:0000256" key="4">
    <source>
        <dbReference type="ARBA" id="ARBA00023015"/>
    </source>
</evidence>
<evidence type="ECO:0000313" key="10">
    <source>
        <dbReference type="Proteomes" id="UP000095085"/>
    </source>
</evidence>
<dbReference type="PROSITE" id="PS50858">
    <property type="entry name" value="BSD"/>
    <property type="match status" value="1"/>
</dbReference>
<dbReference type="CDD" id="cd13229">
    <property type="entry name" value="PH_TFIIH"/>
    <property type="match status" value="1"/>
</dbReference>
<dbReference type="GO" id="GO:0006289">
    <property type="term" value="P:nucleotide-excision repair"/>
    <property type="evidence" value="ECO:0007669"/>
    <property type="project" value="EnsemblFungi"/>
</dbReference>
<comment type="subcellular location">
    <subcellularLocation>
        <location evidence="1">Nucleus</location>
    </subcellularLocation>
</comment>
<dbReference type="GO" id="GO:0010314">
    <property type="term" value="F:phosphatidylinositol-5-phosphate binding"/>
    <property type="evidence" value="ECO:0007669"/>
    <property type="project" value="EnsemblFungi"/>
</dbReference>
<feature type="compositionally biased region" description="Low complexity" evidence="7">
    <location>
        <begin position="118"/>
        <end position="131"/>
    </location>
</feature>